<evidence type="ECO:0000256" key="1">
    <source>
        <dbReference type="SAM" id="MobiDB-lite"/>
    </source>
</evidence>
<feature type="region of interest" description="Disordered" evidence="1">
    <location>
        <begin position="175"/>
        <end position="215"/>
    </location>
</feature>
<evidence type="ECO:0000313" key="3">
    <source>
        <dbReference type="EMBL" id="MXP10185.1"/>
    </source>
</evidence>
<proteinExistence type="predicted"/>
<dbReference type="Proteomes" id="UP000429229">
    <property type="component" value="Unassembled WGS sequence"/>
</dbReference>
<accession>A0A6I4U5K8</accession>
<dbReference type="InterPro" id="IPR019027">
    <property type="entry name" value="Pilus_biogenesis_CpaD-related"/>
</dbReference>
<feature type="compositionally biased region" description="Polar residues" evidence="1">
    <location>
        <begin position="176"/>
        <end position="187"/>
    </location>
</feature>
<gene>
    <name evidence="3" type="ORF">GRI68_08330</name>
</gene>
<dbReference type="EMBL" id="WTYR01000001">
    <property type="protein sequence ID" value="MXP10185.1"/>
    <property type="molecule type" value="Genomic_DNA"/>
</dbReference>
<feature type="signal peptide" evidence="2">
    <location>
        <begin position="1"/>
        <end position="22"/>
    </location>
</feature>
<evidence type="ECO:0000313" key="4">
    <source>
        <dbReference type="Proteomes" id="UP000429229"/>
    </source>
</evidence>
<dbReference type="RefSeq" id="WP_160616815.1">
    <property type="nucleotide sequence ID" value="NZ_WTYR01000001.1"/>
</dbReference>
<feature type="compositionally biased region" description="Polar residues" evidence="1">
    <location>
        <begin position="204"/>
        <end position="215"/>
    </location>
</feature>
<name>A0A6I4U5K8_9SPHN</name>
<sequence length="215" mass="22376">MNRTLIKRASAGLALSLGLLTAACGGTPEWRGLESAKQPVVTRTNYTMDLASSPSGLSIPEQRRLADWFAAMELGYGDRIAIDDPNASQATRDAIQAIASRYGMIVQDTAPVTQGVIAPGSARVVVTRSRAEVPGCPDWSAQSDLNDVNATYPNYGCAVNGNLAAMVADPEDLLRGQQSEGGSSVATSDKAIDSYRKAAPTGEQGLQDTSAGGGD</sequence>
<dbReference type="PROSITE" id="PS51257">
    <property type="entry name" value="PROKAR_LIPOPROTEIN"/>
    <property type="match status" value="1"/>
</dbReference>
<reference evidence="3 4" key="1">
    <citation type="submission" date="2019-12" db="EMBL/GenBank/DDBJ databases">
        <title>Genomic-based taxomic classification of the family Erythrobacteraceae.</title>
        <authorList>
            <person name="Xu L."/>
        </authorList>
    </citation>
    <scope>NUCLEOTIDE SEQUENCE [LARGE SCALE GENOMIC DNA]</scope>
    <source>
        <strain evidence="3 4">LMG 29519</strain>
    </source>
</reference>
<dbReference type="OrthoDB" id="9802674at2"/>
<keyword evidence="2" id="KW-0732">Signal</keyword>
<keyword evidence="4" id="KW-1185">Reference proteome</keyword>
<dbReference type="AlphaFoldDB" id="A0A6I4U5K8"/>
<dbReference type="Pfam" id="PF09476">
    <property type="entry name" value="Pilus_CpaD"/>
    <property type="match status" value="1"/>
</dbReference>
<feature type="chain" id="PRO_5026010957" evidence="2">
    <location>
        <begin position="23"/>
        <end position="215"/>
    </location>
</feature>
<evidence type="ECO:0000256" key="2">
    <source>
        <dbReference type="SAM" id="SignalP"/>
    </source>
</evidence>
<organism evidence="3 4">
    <name type="scientific">Alteriqipengyuania halimionae</name>
    <dbReference type="NCBI Taxonomy" id="1926630"/>
    <lineage>
        <taxon>Bacteria</taxon>
        <taxon>Pseudomonadati</taxon>
        <taxon>Pseudomonadota</taxon>
        <taxon>Alphaproteobacteria</taxon>
        <taxon>Sphingomonadales</taxon>
        <taxon>Erythrobacteraceae</taxon>
        <taxon>Alteriqipengyuania</taxon>
    </lineage>
</organism>
<protein>
    <submittedName>
        <fullName evidence="3">Pilus assembly protein CpaD</fullName>
    </submittedName>
</protein>
<comment type="caution">
    <text evidence="3">The sequence shown here is derived from an EMBL/GenBank/DDBJ whole genome shotgun (WGS) entry which is preliminary data.</text>
</comment>